<evidence type="ECO:0000259" key="2">
    <source>
        <dbReference type="Pfam" id="PF20155"/>
    </source>
</evidence>
<dbReference type="EMBL" id="VNFF01000007">
    <property type="protein sequence ID" value="TVU83795.1"/>
    <property type="molecule type" value="Genomic_DNA"/>
</dbReference>
<dbReference type="NCBIfam" id="TIGR02675">
    <property type="entry name" value="tape_meas_nterm"/>
    <property type="match status" value="1"/>
</dbReference>
<dbReference type="Pfam" id="PF20155">
    <property type="entry name" value="TMP_3"/>
    <property type="match status" value="1"/>
</dbReference>
<gene>
    <name evidence="3" type="ORF">FQP85_08445</name>
</gene>
<feature type="domain" description="Tape measure protein N-terminal" evidence="2">
    <location>
        <begin position="80"/>
        <end position="263"/>
    </location>
</feature>
<organism evidence="3 4">
    <name type="scientific">Pseudoalteromonas neustonica</name>
    <dbReference type="NCBI Taxonomy" id="1840331"/>
    <lineage>
        <taxon>Bacteria</taxon>
        <taxon>Pseudomonadati</taxon>
        <taxon>Pseudomonadota</taxon>
        <taxon>Gammaproteobacteria</taxon>
        <taxon>Alteromonadales</taxon>
        <taxon>Pseudoalteromonadaceae</taxon>
        <taxon>Pseudoalteromonas</taxon>
    </lineage>
</organism>
<feature type="coiled-coil region" evidence="1">
    <location>
        <begin position="328"/>
        <end position="355"/>
    </location>
</feature>
<dbReference type="InterPro" id="IPR013491">
    <property type="entry name" value="Tape_meas_N"/>
</dbReference>
<feature type="coiled-coil region" evidence="1">
    <location>
        <begin position="704"/>
        <end position="738"/>
    </location>
</feature>
<comment type="caution">
    <text evidence="3">The sequence shown here is derived from an EMBL/GenBank/DDBJ whole genome shotgun (WGS) entry which is preliminary data.</text>
</comment>
<keyword evidence="4" id="KW-1185">Reference proteome</keyword>
<dbReference type="RefSeq" id="WP_145236476.1">
    <property type="nucleotide sequence ID" value="NZ_VNFF01000007.1"/>
</dbReference>
<accession>A0ABY3FES6</accession>
<evidence type="ECO:0000313" key="3">
    <source>
        <dbReference type="EMBL" id="TVU83795.1"/>
    </source>
</evidence>
<evidence type="ECO:0000313" key="4">
    <source>
        <dbReference type="Proteomes" id="UP000317938"/>
    </source>
</evidence>
<reference evidence="3 4" key="1">
    <citation type="submission" date="2019-07" db="EMBL/GenBank/DDBJ databases">
        <title>Diversity of Bacteria from Kongsfjorden, Arctic.</title>
        <authorList>
            <person name="Yu Y."/>
        </authorList>
    </citation>
    <scope>NUCLEOTIDE SEQUENCE [LARGE SCALE GENOMIC DNA]</scope>
    <source>
        <strain evidence="3 4">SM1927</strain>
    </source>
</reference>
<sequence length="956" mass="103210">MSRYNLSLKVLYDGRAISQGTRTNANDIRSLQQQAQQQVAQNRALATSNNSVAQSYSGLATAVGGFMALNFAKQQVQNIGQIQLLNARLQGLTSSSQEYAQVQRYLIQTSNKHSQVYSAMADSYTKLLALRRSGIVTDTESKQLLEGMSNVSSQLGATTAQLSQSLFGMAQGFTAGTLRAEELNQVTEPLPGLLQSLDKAAGLVSGGFRKMVVDGKVTSEFFKQTLIKAFDDYEGAAERIAGTIPAALNRTETAYEQLINRIEQPVSFALVPAIDAVTGVLNELTTNQELVDNLTTGVTALALIIGGRLATSLTLSAAASAKSTIAKARLAQETVKQTAAELASAQANLRSVQTTVNLTGASNILAAAKARLTAAEVAHTAAVRATNIALVAMRGVMGLLGGPAGIAMLAAWAIYEFAKSNDSASPKTKKLTEDIYDLNTAFDSLANKKATTQLRNNQKQINAYSVEIQASYKKISELKKLWKSALSGGGASAYNAASAYSNQISSVEAYILKQSELRAELIDNNQKIANFEANLGKVKFTVPPDLVKNAPQDPKQLANFQKATANYQQRLALLGKNTELEKVNYEIASGKYAKLLPAQQQELQNIAKLIDQKNKQAESEKDFSQLETDLLTEEGRIRRSYTRRIDIARTALDEQGKDSTRYAEIELQLRQQRDAALDKLATDKAARDAQRQNELRQLEDQTRRDRYETEIAELQGFHSRLEAEEAAHEDRKRQVQLRYAGNYGQVVQQFVDLDRASGNDRVAIGLDIGENLASQYATHSKKAFKVQQTLSIAKALMSTYTAAAAALELGPIAGPIAAGVITGLGIAQVKSIKDQKPPGFQYGGYTNSNKLIEIGERNTPELLELGGKNYIAGGNGGRVFNPSQLPTAKQAPGTGGNTVVNVTVQLIEDASRSGQVEQERTNDSEFVIKAFVADIRQGGDAAGVLTSTFGLQRTGT</sequence>
<name>A0ABY3FES6_9GAMM</name>
<dbReference type="Proteomes" id="UP000317938">
    <property type="component" value="Unassembled WGS sequence"/>
</dbReference>
<protein>
    <submittedName>
        <fullName evidence="3">Tape measure protein</fullName>
    </submittedName>
</protein>
<evidence type="ECO:0000256" key="1">
    <source>
        <dbReference type="SAM" id="Coils"/>
    </source>
</evidence>
<keyword evidence="1" id="KW-0175">Coiled coil</keyword>
<proteinExistence type="predicted"/>